<evidence type="ECO:0000259" key="1">
    <source>
        <dbReference type="PROSITE" id="PS51186"/>
    </source>
</evidence>
<comment type="caution">
    <text evidence="2">The sequence shown here is derived from an EMBL/GenBank/DDBJ whole genome shotgun (WGS) entry which is preliminary data.</text>
</comment>
<reference evidence="2" key="1">
    <citation type="submission" date="2022-04" db="EMBL/GenBank/DDBJ databases">
        <authorList>
            <person name="Seo M.-J."/>
        </authorList>
    </citation>
    <scope>NUCLEOTIDE SEQUENCE</scope>
    <source>
        <strain evidence="2">MBLB2552</strain>
    </source>
</reference>
<feature type="domain" description="N-acetyltransferase" evidence="1">
    <location>
        <begin position="2"/>
        <end position="167"/>
    </location>
</feature>
<organism evidence="2 3">
    <name type="scientific">Paenibacillus mellifer</name>
    <dbReference type="NCBI Taxonomy" id="2937794"/>
    <lineage>
        <taxon>Bacteria</taxon>
        <taxon>Bacillati</taxon>
        <taxon>Bacillota</taxon>
        <taxon>Bacilli</taxon>
        <taxon>Bacillales</taxon>
        <taxon>Paenibacillaceae</taxon>
        <taxon>Paenibacillus</taxon>
    </lineage>
</organism>
<dbReference type="EMBL" id="JALPRK010000008">
    <property type="protein sequence ID" value="MCK8487681.1"/>
    <property type="molecule type" value="Genomic_DNA"/>
</dbReference>
<proteinExistence type="predicted"/>
<dbReference type="Gene3D" id="3.40.630.30">
    <property type="match status" value="1"/>
</dbReference>
<evidence type="ECO:0000313" key="3">
    <source>
        <dbReference type="Proteomes" id="UP001139534"/>
    </source>
</evidence>
<dbReference type="SUPFAM" id="SSF55729">
    <property type="entry name" value="Acyl-CoA N-acyltransferases (Nat)"/>
    <property type="match status" value="1"/>
</dbReference>
<dbReference type="PANTHER" id="PTHR43415:SF3">
    <property type="entry name" value="GNAT-FAMILY ACETYLTRANSFERASE"/>
    <property type="match status" value="1"/>
</dbReference>
<keyword evidence="3" id="KW-1185">Reference proteome</keyword>
<dbReference type="RefSeq" id="WP_248551775.1">
    <property type="nucleotide sequence ID" value="NZ_JALPRK010000008.1"/>
</dbReference>
<dbReference type="AlphaFoldDB" id="A0A9X1XZL5"/>
<dbReference type="PROSITE" id="PS51186">
    <property type="entry name" value="GNAT"/>
    <property type="match status" value="1"/>
</dbReference>
<dbReference type="PANTHER" id="PTHR43415">
    <property type="entry name" value="SPERMIDINE N(1)-ACETYLTRANSFERASE"/>
    <property type="match status" value="1"/>
</dbReference>
<sequence length="168" mass="19053">MIEIREIREDDAERFLRLCLRLDQETKFMLYEPGERTTTVEAQRDRIQSILTEGRSTILVAEDQGEFVGYLAVFGGNANKTKHVGYLVVGIVEAHTGKGLGTSLFEAAEAWRSQTGLTKFELTVMVPNERAVALYKKMGFEVEGVKRNSIRMDGKYVDEYYMGKIFPA</sequence>
<gene>
    <name evidence="2" type="ORF">M0651_10895</name>
</gene>
<dbReference type="CDD" id="cd04301">
    <property type="entry name" value="NAT_SF"/>
    <property type="match status" value="1"/>
</dbReference>
<dbReference type="Pfam" id="PF00583">
    <property type="entry name" value="Acetyltransf_1"/>
    <property type="match status" value="1"/>
</dbReference>
<dbReference type="GO" id="GO:0016747">
    <property type="term" value="F:acyltransferase activity, transferring groups other than amino-acyl groups"/>
    <property type="evidence" value="ECO:0007669"/>
    <property type="project" value="InterPro"/>
</dbReference>
<accession>A0A9X1XZL5</accession>
<protein>
    <submittedName>
        <fullName evidence="2">GNAT family N-acetyltransferase</fullName>
    </submittedName>
</protein>
<evidence type="ECO:0000313" key="2">
    <source>
        <dbReference type="EMBL" id="MCK8487681.1"/>
    </source>
</evidence>
<dbReference type="InterPro" id="IPR016181">
    <property type="entry name" value="Acyl_CoA_acyltransferase"/>
</dbReference>
<dbReference type="InterPro" id="IPR000182">
    <property type="entry name" value="GNAT_dom"/>
</dbReference>
<name>A0A9X1XZL5_9BACL</name>
<dbReference type="Proteomes" id="UP001139534">
    <property type="component" value="Unassembled WGS sequence"/>
</dbReference>